<feature type="region of interest" description="Disordered" evidence="1">
    <location>
        <begin position="677"/>
        <end position="711"/>
    </location>
</feature>
<dbReference type="VEuPathDB" id="CryptoDB:Cvel_23527"/>
<protein>
    <submittedName>
        <fullName evidence="2">Uncharacterized protein</fullName>
    </submittedName>
</protein>
<feature type="compositionally biased region" description="Basic and acidic residues" evidence="1">
    <location>
        <begin position="685"/>
        <end position="711"/>
    </location>
</feature>
<gene>
    <name evidence="2" type="ORF">Cvel_23527</name>
</gene>
<dbReference type="EMBL" id="CDMZ01001585">
    <property type="protein sequence ID" value="CEM34798.1"/>
    <property type="molecule type" value="Genomic_DNA"/>
</dbReference>
<feature type="region of interest" description="Disordered" evidence="1">
    <location>
        <begin position="188"/>
        <end position="240"/>
    </location>
</feature>
<feature type="region of interest" description="Disordered" evidence="1">
    <location>
        <begin position="89"/>
        <end position="114"/>
    </location>
</feature>
<dbReference type="SUPFAM" id="SSF101898">
    <property type="entry name" value="NHL repeat"/>
    <property type="match status" value="1"/>
</dbReference>
<evidence type="ECO:0000256" key="1">
    <source>
        <dbReference type="SAM" id="MobiDB-lite"/>
    </source>
</evidence>
<feature type="compositionally biased region" description="Low complexity" evidence="1">
    <location>
        <begin position="216"/>
        <end position="230"/>
    </location>
</feature>
<feature type="compositionally biased region" description="Polar residues" evidence="1">
    <location>
        <begin position="202"/>
        <end position="215"/>
    </location>
</feature>
<organism evidence="2">
    <name type="scientific">Chromera velia CCMP2878</name>
    <dbReference type="NCBI Taxonomy" id="1169474"/>
    <lineage>
        <taxon>Eukaryota</taxon>
        <taxon>Sar</taxon>
        <taxon>Alveolata</taxon>
        <taxon>Colpodellida</taxon>
        <taxon>Chromeraceae</taxon>
        <taxon>Chromera</taxon>
    </lineage>
</organism>
<dbReference type="InterPro" id="IPR015943">
    <property type="entry name" value="WD40/YVTN_repeat-like_dom_sf"/>
</dbReference>
<feature type="compositionally biased region" description="Basic and acidic residues" evidence="1">
    <location>
        <begin position="516"/>
        <end position="544"/>
    </location>
</feature>
<reference evidence="2" key="1">
    <citation type="submission" date="2014-11" db="EMBL/GenBank/DDBJ databases">
        <authorList>
            <person name="Otto D Thomas"/>
            <person name="Naeem Raeece"/>
        </authorList>
    </citation>
    <scope>NUCLEOTIDE SEQUENCE</scope>
</reference>
<proteinExistence type="predicted"/>
<feature type="region of interest" description="Disordered" evidence="1">
    <location>
        <begin position="495"/>
        <end position="544"/>
    </location>
</feature>
<dbReference type="SMART" id="SM00320">
    <property type="entry name" value="WD40"/>
    <property type="match status" value="2"/>
</dbReference>
<dbReference type="Gene3D" id="2.130.10.10">
    <property type="entry name" value="YVTN repeat-like/Quinoprotein amine dehydrogenase"/>
    <property type="match status" value="1"/>
</dbReference>
<sequence length="1158" mass="124175">MLVEKWIGAWEPKTGQTGPHENWVGNIFGDGSYVLSYVLKGKEYVLEGLWKASQSKIVLEGTRKEFGSKTREYWPDIKVSWTAWQSKYRRQGTASPEGTKGGQRSRSPSPSPQTVAWIRQDPEQRKDVLPQPFRQISKIVEALIDEVFQQIDVIENRRTVEEYEVGLPKAGPRLASVALSPSCVMGKPADAEGGSSLESKESTAAMQLESQETTTLNQSELEQPSSLSLPMKSTDTVGGPVMDSVPFTPLSSVCADAHESRLSSHPVEDLLFLGSEEGYLGVLRLSTGTVEHREWVFGVPPPVEDAEEEGEGDKDKKGKGGKSEKGDPPPSIPVAEQTADSVAQLSLCSTVSWMSNQYATAEQTSVRPFPVLAASGRRSSSVFLFSVDCDAASLSPFAHVLLSLPPDPAEAAAEAAAAEAAAGAKGGGAKKGGGKKGEEPPPEEMEGEKKPKPFSMPTFLPPSVTEIRTSGGRGSMWLTTQLSDLSVRVFLLPLPEPKQSTGGAVSLDTGMSGSSKDSKGGGKKDKDKGGGKKDKNKGGDEERTGTFASVPLIVTPAFVIPSPFPLPLPLSSVGLPNSSTQSPPPPSPFYSLWKDRYLNPASSFISKAVRPDLLNVEVGSLGGPWQSTAQSLGFSRLHNVLLVALTHTDSPDIYEYLLPSPDECADADTIASRVKYVDEAPPPGGDKKEKGKADKKEDSGKDAKKEEEEKVIEPLKQTLWSSVGFPEGPSTTVEPCSRTCHAATVSALSVSPTGCHYLVGLADGAVFIVDSLLRQRKAVKGHFAAVTAAAFSGDALAVTGGRDAHVHAYAVFSGQLLLRLLFSPPPSPDPVVFLAPQSLKKSGGRAQRVVFGVDSAGRMRVFDLQGGKRICSVERPDGLFLPTPHRPDRQKFTDPQPYIQRLREKIREKGLEKGEDKNPNTIFKEENFPSLAKKESIDFGRMTPFVSSWGLGCFLMEPAPAAAGGGGMGTLEEGTEDNERGPVPVLATYDNEAIRIEARASVTKKEPDSTGEDFKKQAIERASKYAPSSSPSSRGGRRQVRTERGAARSVSPSRPSFGGKDRDVGAMSRMSLSESPKRKMVSAFGKGQGPPSVEMTAAALKPILPLTAANLRSAVAGEGVSLPPVVEEDEVSAPLKWEWNRVRALKRMGDERGRRQVG</sequence>
<feature type="region of interest" description="Disordered" evidence="1">
    <location>
        <begin position="1021"/>
        <end position="1091"/>
    </location>
</feature>
<dbReference type="InterPro" id="IPR001680">
    <property type="entry name" value="WD40_rpt"/>
</dbReference>
<accession>A0A0G4GVA6</accession>
<feature type="region of interest" description="Disordered" evidence="1">
    <location>
        <begin position="424"/>
        <end position="472"/>
    </location>
</feature>
<dbReference type="AlphaFoldDB" id="A0A0G4GVA6"/>
<feature type="region of interest" description="Disordered" evidence="1">
    <location>
        <begin position="963"/>
        <end position="983"/>
    </location>
</feature>
<feature type="compositionally biased region" description="Basic and acidic residues" evidence="1">
    <location>
        <begin position="313"/>
        <end position="327"/>
    </location>
</feature>
<name>A0A0G4GVA6_9ALVE</name>
<feature type="region of interest" description="Disordered" evidence="1">
    <location>
        <begin position="298"/>
        <end position="334"/>
    </location>
</feature>
<evidence type="ECO:0000313" key="2">
    <source>
        <dbReference type="EMBL" id="CEM34798.1"/>
    </source>
</evidence>